<name>A0ABT1PS53_9ACTN</name>
<keyword evidence="3" id="KW-1185">Reference proteome</keyword>
<dbReference type="Proteomes" id="UP001057702">
    <property type="component" value="Unassembled WGS sequence"/>
</dbReference>
<dbReference type="RefSeq" id="WP_255918647.1">
    <property type="nucleotide sequence ID" value="NZ_JANFNG010000002.1"/>
</dbReference>
<gene>
    <name evidence="2" type="ORF">NGB36_04030</name>
</gene>
<organism evidence="2 3">
    <name type="scientific">Streptomyces humicola</name>
    <dbReference type="NCBI Taxonomy" id="2953240"/>
    <lineage>
        <taxon>Bacteria</taxon>
        <taxon>Bacillati</taxon>
        <taxon>Actinomycetota</taxon>
        <taxon>Actinomycetes</taxon>
        <taxon>Kitasatosporales</taxon>
        <taxon>Streptomycetaceae</taxon>
        <taxon>Streptomyces</taxon>
    </lineage>
</organism>
<reference evidence="2" key="1">
    <citation type="submission" date="2022-06" db="EMBL/GenBank/DDBJ databases">
        <title>Draft genome sequence of Streptomyces sp. RB6PN25 isolated from peat swamp forest in Thailand.</title>
        <authorList>
            <person name="Duangmal K."/>
            <person name="Klaysubun C."/>
        </authorList>
    </citation>
    <scope>NUCLEOTIDE SEQUENCE</scope>
    <source>
        <strain evidence="2">RB6PN25</strain>
    </source>
</reference>
<sequence length="47" mass="5110">MFEDYYGQVTEPAARAAVKLLHAQGKTPSTEVGGMPRDVTVHPLPSR</sequence>
<feature type="region of interest" description="Disordered" evidence="1">
    <location>
        <begin position="27"/>
        <end position="47"/>
    </location>
</feature>
<protein>
    <submittedName>
        <fullName evidence="2">Uncharacterized protein</fullName>
    </submittedName>
</protein>
<dbReference type="EMBL" id="JANFNG010000002">
    <property type="protein sequence ID" value="MCQ4079780.1"/>
    <property type="molecule type" value="Genomic_DNA"/>
</dbReference>
<evidence type="ECO:0000256" key="1">
    <source>
        <dbReference type="SAM" id="MobiDB-lite"/>
    </source>
</evidence>
<evidence type="ECO:0000313" key="2">
    <source>
        <dbReference type="EMBL" id="MCQ4079780.1"/>
    </source>
</evidence>
<evidence type="ECO:0000313" key="3">
    <source>
        <dbReference type="Proteomes" id="UP001057702"/>
    </source>
</evidence>
<proteinExistence type="predicted"/>
<comment type="caution">
    <text evidence="2">The sequence shown here is derived from an EMBL/GenBank/DDBJ whole genome shotgun (WGS) entry which is preliminary data.</text>
</comment>
<accession>A0ABT1PS53</accession>